<evidence type="ECO:0000313" key="2">
    <source>
        <dbReference type="EMBL" id="RAS60083.1"/>
    </source>
</evidence>
<organism evidence="2 3">
    <name type="scientific">Vibrio diazotrophicus</name>
    <dbReference type="NCBI Taxonomy" id="685"/>
    <lineage>
        <taxon>Bacteria</taxon>
        <taxon>Pseudomonadati</taxon>
        <taxon>Pseudomonadota</taxon>
        <taxon>Gammaproteobacteria</taxon>
        <taxon>Vibrionales</taxon>
        <taxon>Vibrionaceae</taxon>
        <taxon>Vibrio</taxon>
    </lineage>
</organism>
<name>A0A329E5U6_VIBDI</name>
<dbReference type="Pfam" id="PF10045">
    <property type="entry name" value="DUF2280"/>
    <property type="match status" value="1"/>
</dbReference>
<proteinExistence type="predicted"/>
<dbReference type="Proteomes" id="UP000248729">
    <property type="component" value="Unassembled WGS sequence"/>
</dbReference>
<protein>
    <recommendedName>
        <fullName evidence="4">DUF2280 domain-containing protein</fullName>
    </recommendedName>
</protein>
<evidence type="ECO:0000256" key="1">
    <source>
        <dbReference type="SAM" id="MobiDB-lite"/>
    </source>
</evidence>
<comment type="caution">
    <text evidence="2">The sequence shown here is derived from an EMBL/GenBank/DDBJ whole genome shotgun (WGS) entry which is preliminary data.</text>
</comment>
<sequence>MAAITNDVKAFIVQALACFDTPSTVVALVKKEFGVSVTIQQVSLYDPTKAAGKALSRKWVELFNSTRQSCKAKLSEIPISNKAYRLRVLDRMAADAENAKNYPLAAKIIEQAAKECGDSSTSKKTYNHSGAGGGYMETHTLSKDEYKQARVEMIESDNS</sequence>
<dbReference type="RefSeq" id="WP_112404399.1">
    <property type="nucleotide sequence ID" value="NZ_QLTR01000023.1"/>
</dbReference>
<gene>
    <name evidence="2" type="ORF">DET48_12354</name>
</gene>
<evidence type="ECO:0008006" key="4">
    <source>
        <dbReference type="Google" id="ProtNLM"/>
    </source>
</evidence>
<feature type="region of interest" description="Disordered" evidence="1">
    <location>
        <begin position="118"/>
        <end position="141"/>
    </location>
</feature>
<feature type="compositionally biased region" description="Polar residues" evidence="1">
    <location>
        <begin position="118"/>
        <end position="128"/>
    </location>
</feature>
<accession>A0A329E5U6</accession>
<dbReference type="InterPro" id="IPR018738">
    <property type="entry name" value="DUF2280"/>
</dbReference>
<reference evidence="2 3" key="1">
    <citation type="submission" date="2018-06" db="EMBL/GenBank/DDBJ databases">
        <title>Freshwater and sediment microbial communities from various areas in North America, analyzing microbe dynamics in response to fracking.</title>
        <authorList>
            <person name="Lamendella R."/>
        </authorList>
    </citation>
    <scope>NUCLEOTIDE SEQUENCE [LARGE SCALE GENOMIC DNA]</scope>
    <source>
        <strain evidence="2 3">99A</strain>
    </source>
</reference>
<dbReference type="AlphaFoldDB" id="A0A329E5U6"/>
<evidence type="ECO:0000313" key="3">
    <source>
        <dbReference type="Proteomes" id="UP000248729"/>
    </source>
</evidence>
<dbReference type="EMBL" id="QLTR01000023">
    <property type="protein sequence ID" value="RAS60083.1"/>
    <property type="molecule type" value="Genomic_DNA"/>
</dbReference>